<keyword evidence="3" id="KW-1185">Reference proteome</keyword>
<keyword evidence="1" id="KW-0472">Membrane</keyword>
<keyword evidence="1" id="KW-0812">Transmembrane</keyword>
<evidence type="ECO:0000313" key="3">
    <source>
        <dbReference type="Proteomes" id="UP000281343"/>
    </source>
</evidence>
<dbReference type="Proteomes" id="UP000281343">
    <property type="component" value="Unassembled WGS sequence"/>
</dbReference>
<feature type="transmembrane region" description="Helical" evidence="1">
    <location>
        <begin position="106"/>
        <end position="124"/>
    </location>
</feature>
<reference evidence="2 3" key="1">
    <citation type="submission" date="2018-10" db="EMBL/GenBank/DDBJ databases">
        <authorList>
            <person name="Jung H.S."/>
            <person name="Jeon C.O."/>
        </authorList>
    </citation>
    <scope>NUCLEOTIDE SEQUENCE [LARGE SCALE GENOMIC DNA]</scope>
    <source>
        <strain evidence="2 3">MA-7-27</strain>
    </source>
</reference>
<keyword evidence="1" id="KW-1133">Transmembrane helix</keyword>
<dbReference type="AlphaFoldDB" id="A0A3L9Y5Z5"/>
<gene>
    <name evidence="2" type="ORF">D9R08_12945</name>
</gene>
<protein>
    <submittedName>
        <fullName evidence="2">Uncharacterized protein</fullName>
    </submittedName>
</protein>
<proteinExistence type="predicted"/>
<dbReference type="EMBL" id="RCNT01000006">
    <property type="protein sequence ID" value="RMA41763.1"/>
    <property type="molecule type" value="Genomic_DNA"/>
</dbReference>
<sequence>MTVLTEYQRLEATGLWRETEDSQRREVLVSLGDATLMISTLSETALSHWSLPAIERLNPGKTPALYAPDTQADEILELSEPEMIAAIEKVRGVIERSRPHPGRLRLVLGALISFVIVMAVIFWLPGALLRQTAAVLPDAKRAELGRQILAEMATLAGRPCGDTAGVRALAGLARETLGPDAPRLVVLPSSVPGSAHLPGDIIVLNRSLVEDYETPEVLAGYLLAEDERRAMQDPAVRLLEEAGLVATFRMLTTGEIDPRHLHAHAATLLTRTPQPVTDDALLARFAAAELSSEPYAFALDLSGETTLPLIEGDPMRARLRAPLLPDESWVALQQICGG</sequence>
<dbReference type="RefSeq" id="WP_121898477.1">
    <property type="nucleotide sequence ID" value="NZ_RCNT01000006.1"/>
</dbReference>
<accession>A0A3L9Y5Z5</accession>
<dbReference type="OrthoDB" id="7822309at2"/>
<name>A0A3L9Y5Z5_9RHOB</name>
<comment type="caution">
    <text evidence="2">The sequence shown here is derived from an EMBL/GenBank/DDBJ whole genome shotgun (WGS) entry which is preliminary data.</text>
</comment>
<evidence type="ECO:0000256" key="1">
    <source>
        <dbReference type="SAM" id="Phobius"/>
    </source>
</evidence>
<organism evidence="2 3">
    <name type="scientific">Rhodophyticola porphyridii</name>
    <dbReference type="NCBI Taxonomy" id="1852017"/>
    <lineage>
        <taxon>Bacteria</taxon>
        <taxon>Pseudomonadati</taxon>
        <taxon>Pseudomonadota</taxon>
        <taxon>Alphaproteobacteria</taxon>
        <taxon>Rhodobacterales</taxon>
        <taxon>Roseobacteraceae</taxon>
        <taxon>Rhodophyticola</taxon>
    </lineage>
</organism>
<evidence type="ECO:0000313" key="2">
    <source>
        <dbReference type="EMBL" id="RMA41763.1"/>
    </source>
</evidence>